<dbReference type="EMBL" id="BARW01019627">
    <property type="protein sequence ID" value="GAI97539.1"/>
    <property type="molecule type" value="Genomic_DNA"/>
</dbReference>
<evidence type="ECO:0000313" key="2">
    <source>
        <dbReference type="EMBL" id="GAI97539.1"/>
    </source>
</evidence>
<protein>
    <submittedName>
        <fullName evidence="2">Uncharacterized protein</fullName>
    </submittedName>
</protein>
<name>X1UYV5_9ZZZZ</name>
<feature type="compositionally biased region" description="Basic residues" evidence="1">
    <location>
        <begin position="107"/>
        <end position="117"/>
    </location>
</feature>
<proteinExistence type="predicted"/>
<gene>
    <name evidence="2" type="ORF">S12H4_33324</name>
</gene>
<feature type="region of interest" description="Disordered" evidence="1">
    <location>
        <begin position="102"/>
        <end position="126"/>
    </location>
</feature>
<feature type="compositionally biased region" description="Basic and acidic residues" evidence="1">
    <location>
        <begin position="158"/>
        <end position="175"/>
    </location>
</feature>
<organism evidence="2">
    <name type="scientific">marine sediment metagenome</name>
    <dbReference type="NCBI Taxonomy" id="412755"/>
    <lineage>
        <taxon>unclassified sequences</taxon>
        <taxon>metagenomes</taxon>
        <taxon>ecological metagenomes</taxon>
    </lineage>
</organism>
<comment type="caution">
    <text evidence="2">The sequence shown here is derived from an EMBL/GenBank/DDBJ whole genome shotgun (WGS) entry which is preliminary data.</text>
</comment>
<sequence>MSNKIQKPYIYGETLELLKQLPRDGYVYTGKNRNRLRYLQKIFPVIRRSQFKNKSIYYLEDKNKLALKEMMKQNSSRIINYQELRRACQVFNADILKTEKKQFFGKNKPRSRRRNHKSKPDCSSVSKEKQTLLDDFFGRFLHSEVLQCSSSKSPYQRLKNDDRDIVKPDNKQGID</sequence>
<accession>X1UYV5</accession>
<reference evidence="2" key="1">
    <citation type="journal article" date="2014" name="Front. Microbiol.">
        <title>High frequency of phylogenetically diverse reductive dehalogenase-homologous genes in deep subseafloor sedimentary metagenomes.</title>
        <authorList>
            <person name="Kawai M."/>
            <person name="Futagami T."/>
            <person name="Toyoda A."/>
            <person name="Takaki Y."/>
            <person name="Nishi S."/>
            <person name="Hori S."/>
            <person name="Arai W."/>
            <person name="Tsubouchi T."/>
            <person name="Morono Y."/>
            <person name="Uchiyama I."/>
            <person name="Ito T."/>
            <person name="Fujiyama A."/>
            <person name="Inagaki F."/>
            <person name="Takami H."/>
        </authorList>
    </citation>
    <scope>NUCLEOTIDE SEQUENCE</scope>
    <source>
        <strain evidence="2">Expedition CK06-06</strain>
    </source>
</reference>
<dbReference type="AlphaFoldDB" id="X1UYV5"/>
<feature type="region of interest" description="Disordered" evidence="1">
    <location>
        <begin position="151"/>
        <end position="175"/>
    </location>
</feature>
<evidence type="ECO:0000256" key="1">
    <source>
        <dbReference type="SAM" id="MobiDB-lite"/>
    </source>
</evidence>